<comment type="caution">
    <text evidence="1">The sequence shown here is derived from an EMBL/GenBank/DDBJ whole genome shotgun (WGS) entry which is preliminary data.</text>
</comment>
<dbReference type="AlphaFoldDB" id="A0AA38WEN3"/>
<dbReference type="Proteomes" id="UP001172457">
    <property type="component" value="Chromosome 3"/>
</dbReference>
<dbReference type="PANTHER" id="PTHR11439">
    <property type="entry name" value="GAG-POL-RELATED RETROTRANSPOSON"/>
    <property type="match status" value="1"/>
</dbReference>
<evidence type="ECO:0008006" key="3">
    <source>
        <dbReference type="Google" id="ProtNLM"/>
    </source>
</evidence>
<dbReference type="EMBL" id="JARYMX010000003">
    <property type="protein sequence ID" value="KAJ9557897.1"/>
    <property type="molecule type" value="Genomic_DNA"/>
</dbReference>
<reference evidence="1" key="1">
    <citation type="submission" date="2023-03" db="EMBL/GenBank/DDBJ databases">
        <title>Chromosome-scale reference genome and RAD-based genetic map of yellow starthistle (Centaurea solstitialis) reveal putative structural variation and QTLs associated with invader traits.</title>
        <authorList>
            <person name="Reatini B."/>
            <person name="Cang F.A."/>
            <person name="Jiang Q."/>
            <person name="Mckibben M.T.W."/>
            <person name="Barker M.S."/>
            <person name="Rieseberg L.H."/>
            <person name="Dlugosch K.M."/>
        </authorList>
    </citation>
    <scope>NUCLEOTIDE SEQUENCE</scope>
    <source>
        <strain evidence="1">CAN-66</strain>
        <tissue evidence="1">Leaf</tissue>
    </source>
</reference>
<keyword evidence="2" id="KW-1185">Reference proteome</keyword>
<proteinExistence type="predicted"/>
<sequence>MLQKFGMNDAKPASTPMETHKHLTADVEGEEVDVHHYRSMIGSLMYLTASRPDIMFAVCVCARYQVRPKESHLLGFCGYPRIKLTRGFSQIYRTSLV</sequence>
<organism evidence="1 2">
    <name type="scientific">Centaurea solstitialis</name>
    <name type="common">yellow star-thistle</name>
    <dbReference type="NCBI Taxonomy" id="347529"/>
    <lineage>
        <taxon>Eukaryota</taxon>
        <taxon>Viridiplantae</taxon>
        <taxon>Streptophyta</taxon>
        <taxon>Embryophyta</taxon>
        <taxon>Tracheophyta</taxon>
        <taxon>Spermatophyta</taxon>
        <taxon>Magnoliopsida</taxon>
        <taxon>eudicotyledons</taxon>
        <taxon>Gunneridae</taxon>
        <taxon>Pentapetalae</taxon>
        <taxon>asterids</taxon>
        <taxon>campanulids</taxon>
        <taxon>Asterales</taxon>
        <taxon>Asteraceae</taxon>
        <taxon>Carduoideae</taxon>
        <taxon>Cardueae</taxon>
        <taxon>Centaureinae</taxon>
        <taxon>Centaurea</taxon>
    </lineage>
</organism>
<accession>A0AA38WEN3</accession>
<name>A0AA38WEN3_9ASTR</name>
<evidence type="ECO:0000313" key="2">
    <source>
        <dbReference type="Proteomes" id="UP001172457"/>
    </source>
</evidence>
<evidence type="ECO:0000313" key="1">
    <source>
        <dbReference type="EMBL" id="KAJ9557897.1"/>
    </source>
</evidence>
<protein>
    <recommendedName>
        <fullName evidence="3">Gag-pol polyprotein</fullName>
    </recommendedName>
</protein>
<gene>
    <name evidence="1" type="ORF">OSB04_012511</name>
</gene>
<dbReference type="PANTHER" id="PTHR11439:SF509">
    <property type="entry name" value="RNA-DIRECTED DNA POLYMERASE"/>
    <property type="match status" value="1"/>
</dbReference>